<evidence type="ECO:0000313" key="2">
    <source>
        <dbReference type="EMBL" id="AIL60541.1"/>
    </source>
</evidence>
<keyword evidence="2" id="KW-0436">Ligase</keyword>
<organism evidence="2 3">
    <name type="scientific">Pseudomonas alkylphenolica</name>
    <dbReference type="NCBI Taxonomy" id="237609"/>
    <lineage>
        <taxon>Bacteria</taxon>
        <taxon>Pseudomonadati</taxon>
        <taxon>Pseudomonadota</taxon>
        <taxon>Gammaproteobacteria</taxon>
        <taxon>Pseudomonadales</taxon>
        <taxon>Pseudomonadaceae</taxon>
        <taxon>Pseudomonas</taxon>
    </lineage>
</organism>
<dbReference type="InterPro" id="IPR009677">
    <property type="entry name" value="DUF1266"/>
</dbReference>
<reference evidence="2 3" key="1">
    <citation type="submission" date="2014-07" db="EMBL/GenBank/DDBJ databases">
        <authorList>
            <person name="Lee K."/>
            <person name="Lim J.Y."/>
            <person name="Hwang I."/>
        </authorList>
    </citation>
    <scope>NUCLEOTIDE SEQUENCE [LARGE SCALE GENOMIC DNA]</scope>
    <source>
        <strain evidence="2 3">KL28</strain>
    </source>
</reference>
<dbReference type="OrthoDB" id="8970044at2"/>
<evidence type="ECO:0000259" key="1">
    <source>
        <dbReference type="Pfam" id="PF06889"/>
    </source>
</evidence>
<dbReference type="AlphaFoldDB" id="A0A077FAW4"/>
<feature type="domain" description="DUF1266" evidence="1">
    <location>
        <begin position="40"/>
        <end position="181"/>
    </location>
</feature>
<name>A0A077FAW4_9PSED</name>
<dbReference type="EMBL" id="CP009048">
    <property type="protein sequence ID" value="AIL60541.1"/>
    <property type="molecule type" value="Genomic_DNA"/>
</dbReference>
<accession>A0A077FAW4</accession>
<protein>
    <submittedName>
        <fullName evidence="2">tRNA ligase</fullName>
    </submittedName>
</protein>
<proteinExistence type="predicted"/>
<dbReference type="GO" id="GO:0016874">
    <property type="term" value="F:ligase activity"/>
    <property type="evidence" value="ECO:0007669"/>
    <property type="project" value="UniProtKB-KW"/>
</dbReference>
<gene>
    <name evidence="2" type="ORF">PSAKL28_13150</name>
</gene>
<evidence type="ECO:0000313" key="3">
    <source>
        <dbReference type="Proteomes" id="UP000028931"/>
    </source>
</evidence>
<dbReference type="Proteomes" id="UP000028931">
    <property type="component" value="Chromosome"/>
</dbReference>
<dbReference type="RefSeq" id="WP_038608191.1">
    <property type="nucleotide sequence ID" value="NZ_CP009048.1"/>
</dbReference>
<dbReference type="KEGG" id="palk:PSAKL28_13150"/>
<dbReference type="Pfam" id="PF06889">
    <property type="entry name" value="DUF1266"/>
    <property type="match status" value="1"/>
</dbReference>
<sequence length="232" mass="26504">MEEIEQHWLYALSAPMAALNGASYTAATYYEPADDDATDLQKWWGISNRRQLLDMLPMADDGHATEVSNAYWQAARCLPSEWHDALEQLNPRQRIQYQFAYRTLGDCGPGGVRAWDLGRMGFLLRSGLRKGYVSADESLWLQGRLALRARHYYNNWNTYLAGYIYGKALWNCSDSSDDELAQELARQGGEHWNRCILNNLRKGAGELLASLPWDLPLNLPERPDTLEEDAWS</sequence>
<dbReference type="eggNOG" id="ENOG502ZBZM">
    <property type="taxonomic scope" value="Bacteria"/>
</dbReference>
<dbReference type="HOGENOM" id="CLU_100196_0_0_6"/>